<dbReference type="STRING" id="1054147.F4QBL0"/>
<dbReference type="InterPro" id="IPR032675">
    <property type="entry name" value="LRR_dom_sf"/>
</dbReference>
<organism evidence="1 2">
    <name type="scientific">Cavenderia fasciculata</name>
    <name type="common">Slime mold</name>
    <name type="synonym">Dictyostelium fasciculatum</name>
    <dbReference type="NCBI Taxonomy" id="261658"/>
    <lineage>
        <taxon>Eukaryota</taxon>
        <taxon>Amoebozoa</taxon>
        <taxon>Evosea</taxon>
        <taxon>Eumycetozoa</taxon>
        <taxon>Dictyostelia</taxon>
        <taxon>Acytosteliales</taxon>
        <taxon>Cavenderiaceae</taxon>
        <taxon>Cavenderia</taxon>
    </lineage>
</organism>
<dbReference type="InterPro" id="IPR001611">
    <property type="entry name" value="Leu-rich_rpt"/>
</dbReference>
<protein>
    <recommendedName>
        <fullName evidence="3">Leucine-rich repeat-containing protein</fullName>
    </recommendedName>
</protein>
<dbReference type="OMA" id="KNPACPN"/>
<dbReference type="PANTHER" id="PTHR46282">
    <property type="entry name" value="LEUCINE-RICH MELANOCYTE DIFFERENTIATION-ASSOCIATED PROTEIN"/>
    <property type="match status" value="1"/>
</dbReference>
<dbReference type="OrthoDB" id="272149at2759"/>
<dbReference type="KEGG" id="dfa:DFA_10856"/>
<dbReference type="InterPro" id="IPR043313">
    <property type="entry name" value="LRMDA"/>
</dbReference>
<dbReference type="RefSeq" id="XP_004351106.1">
    <property type="nucleotide sequence ID" value="XM_004351054.1"/>
</dbReference>
<dbReference type="PANTHER" id="PTHR46282:SF2">
    <property type="entry name" value="LEUCINE-RICH MELANOCYTE DIFFERENTIATION-ASSOCIATED PROTEIN"/>
    <property type="match status" value="1"/>
</dbReference>
<dbReference type="GeneID" id="14866643"/>
<gene>
    <name evidence="1" type="ORF">DFA_10856</name>
</gene>
<dbReference type="EMBL" id="GL883028">
    <property type="protein sequence ID" value="EGG14598.1"/>
    <property type="molecule type" value="Genomic_DNA"/>
</dbReference>
<evidence type="ECO:0000313" key="2">
    <source>
        <dbReference type="Proteomes" id="UP000007797"/>
    </source>
</evidence>
<reference evidence="2" key="1">
    <citation type="journal article" date="2011" name="Genome Res.">
        <title>Phylogeny-wide analysis of social amoeba genomes highlights ancient origins for complex intercellular communication.</title>
        <authorList>
            <person name="Heidel A.J."/>
            <person name="Lawal H.M."/>
            <person name="Felder M."/>
            <person name="Schilde C."/>
            <person name="Helps N.R."/>
            <person name="Tunggal B."/>
            <person name="Rivero F."/>
            <person name="John U."/>
            <person name="Schleicher M."/>
            <person name="Eichinger L."/>
            <person name="Platzer M."/>
            <person name="Noegel A.A."/>
            <person name="Schaap P."/>
            <person name="Gloeckner G."/>
        </authorList>
    </citation>
    <scope>NUCLEOTIDE SEQUENCE [LARGE SCALE GENOMIC DNA]</scope>
    <source>
        <strain evidence="2">SH3</strain>
    </source>
</reference>
<dbReference type="FunFam" id="3.80.10.10:FF:000695">
    <property type="entry name" value="leucine-rich melanocyte differentiation-associated protein"/>
    <property type="match status" value="1"/>
</dbReference>
<name>F4QBL0_CACFS</name>
<dbReference type="Proteomes" id="UP000007797">
    <property type="component" value="Unassembled WGS sequence"/>
</dbReference>
<evidence type="ECO:0008006" key="3">
    <source>
        <dbReference type="Google" id="ProtNLM"/>
    </source>
</evidence>
<sequence>MTMDTLALPGQDFERIPVDVLQTKAHITSLDLSYNNIKKVENIGNLTKLSTLVLDNNQLGSKNDFPSLPSLNILSVNNNNIDDLKVFIDSIKDKFPNLTHLSLLKNPACPSYYVSGTDYSDYQKYRYYVLFHLKNLKFLDISPVMADEVKEAQRQGLYSLVARPVSQDALPEEEEEHFNGLSQELTQEGKGKAGFSVSNYVYYGKQSEGNRFIMNDDL</sequence>
<dbReference type="AlphaFoldDB" id="F4QBL0"/>
<dbReference type="Gene3D" id="3.80.10.10">
    <property type="entry name" value="Ribonuclease Inhibitor"/>
    <property type="match status" value="1"/>
</dbReference>
<keyword evidence="2" id="KW-1185">Reference proteome</keyword>
<evidence type="ECO:0000313" key="1">
    <source>
        <dbReference type="EMBL" id="EGG14598.1"/>
    </source>
</evidence>
<accession>F4QBL0</accession>
<dbReference type="SUPFAM" id="SSF52058">
    <property type="entry name" value="L domain-like"/>
    <property type="match status" value="1"/>
</dbReference>
<dbReference type="Pfam" id="PF14580">
    <property type="entry name" value="LRR_9"/>
    <property type="match status" value="1"/>
</dbReference>
<proteinExistence type="predicted"/>
<dbReference type="PROSITE" id="PS51450">
    <property type="entry name" value="LRR"/>
    <property type="match status" value="1"/>
</dbReference>